<organism evidence="8 9">
    <name type="scientific">Holothuria leucospilota</name>
    <name type="common">Black long sea cucumber</name>
    <name type="synonym">Mertensiothuria leucospilota</name>
    <dbReference type="NCBI Taxonomy" id="206669"/>
    <lineage>
        <taxon>Eukaryota</taxon>
        <taxon>Metazoa</taxon>
        <taxon>Echinodermata</taxon>
        <taxon>Eleutherozoa</taxon>
        <taxon>Echinozoa</taxon>
        <taxon>Holothuroidea</taxon>
        <taxon>Aspidochirotacea</taxon>
        <taxon>Aspidochirotida</taxon>
        <taxon>Holothuriidae</taxon>
        <taxon>Holothuria</taxon>
    </lineage>
</organism>
<dbReference type="Gene3D" id="3.10.450.60">
    <property type="match status" value="1"/>
</dbReference>
<dbReference type="GO" id="GO:0016702">
    <property type="term" value="F:oxidoreductase activity, acting on single donors with incorporation of molecular oxygen, incorporation of two atoms of oxygen"/>
    <property type="evidence" value="ECO:0007669"/>
    <property type="project" value="InterPro"/>
</dbReference>
<dbReference type="PROSITE" id="PS51393">
    <property type="entry name" value="LIPOXYGENASE_3"/>
    <property type="match status" value="1"/>
</dbReference>
<dbReference type="SUPFAM" id="SSF48484">
    <property type="entry name" value="Lipoxigenase"/>
    <property type="match status" value="1"/>
</dbReference>
<dbReference type="Gene3D" id="1.20.245.10">
    <property type="entry name" value="Lipoxygenase-1, Domain 5"/>
    <property type="match status" value="1"/>
</dbReference>
<dbReference type="InterPro" id="IPR000907">
    <property type="entry name" value="LipOase"/>
</dbReference>
<evidence type="ECO:0000259" key="6">
    <source>
        <dbReference type="PROSITE" id="PS50095"/>
    </source>
</evidence>
<evidence type="ECO:0000313" key="9">
    <source>
        <dbReference type="Proteomes" id="UP001152320"/>
    </source>
</evidence>
<dbReference type="InterPro" id="IPR036392">
    <property type="entry name" value="PLAT/LH2_dom_sf"/>
</dbReference>
<keyword evidence="1" id="KW-0479">Metal-binding</keyword>
<keyword evidence="4" id="KW-0443">Lipid metabolism</keyword>
<sequence length="583" mass="65725">MGNNPGKELDFVISVKTGDIFGQGTNNKIEILRMKGIHDDRWFMEVVKVKNRKTGIENVFPVNRWVPSGTRLRIKEFDACLPQFAKDPASREEELQKKRKEYTAAVRIPNWLPQLENVPEQERFTFEYLFDLGQLGVKTTVNSTLSSIMTKDQVVDQNSILQFYDEVFQMPKSVSFWKDDTAFGRQRLNHVNCTQIRLCTKIPDKFVVREESLESGLLEGVPLKDALESKRLYYIDYEILKGIKCAPGRQVCAPLALFFVNSKGQLKPVAIQLFQEPSETNPVFYPTDDFITWQLAKMWFNNADASFHQSSTHLAFTHLIMEAACVAVHRSLSPSHPVFRLLAPHFLYLIAINDAALSSLVNEGGWVNKAMSIGRDGMFDILSRHLAKWRLDVQGSLPADLKDRGVDDINALPGYYYRDDGLRIYYAIHEYVKDVLTGFYEPGPSDGDEQTDGPSQRLVNDSELQEFARCLSASVDDNGVGIPGVHGEGKFQNLAEVTDVCTSFIFIASAGHAAANFGQYDDYGYPPFYPGMLIGTPVSDKRPRNESDITAVMPPKEVIFDTLKITKVLSTRATEQLRSTISV</sequence>
<protein>
    <submittedName>
        <fullName evidence="8">Arachidonate 12-lipoxygenase, 12R-type</fullName>
    </submittedName>
</protein>
<accession>A0A9Q1CPY9</accession>
<dbReference type="PROSITE" id="PS00081">
    <property type="entry name" value="LIPOXYGENASE_2"/>
    <property type="match status" value="1"/>
</dbReference>
<dbReference type="OrthoDB" id="407298at2759"/>
<evidence type="ECO:0000256" key="4">
    <source>
        <dbReference type="ARBA" id="ARBA00023098"/>
    </source>
</evidence>
<reference evidence="8" key="1">
    <citation type="submission" date="2021-10" db="EMBL/GenBank/DDBJ databases">
        <title>Tropical sea cucumber genome reveals ecological adaptation and Cuvierian tubules defense mechanism.</title>
        <authorList>
            <person name="Chen T."/>
        </authorList>
    </citation>
    <scope>NUCLEOTIDE SEQUENCE</scope>
    <source>
        <strain evidence="8">Nanhai2018</strain>
        <tissue evidence="8">Muscle</tissue>
    </source>
</reference>
<feature type="domain" description="PLAT" evidence="6">
    <location>
        <begin position="1"/>
        <end position="80"/>
    </location>
</feature>
<dbReference type="InterPro" id="IPR013819">
    <property type="entry name" value="LipOase_C"/>
</dbReference>
<dbReference type="Proteomes" id="UP001152320">
    <property type="component" value="Chromosome 1"/>
</dbReference>
<name>A0A9Q1CPY9_HOLLE</name>
<comment type="caution">
    <text evidence="5">Lacks conserved residue(s) required for the propagation of feature annotation.</text>
</comment>
<evidence type="ECO:0000259" key="7">
    <source>
        <dbReference type="PROSITE" id="PS51393"/>
    </source>
</evidence>
<evidence type="ECO:0000256" key="3">
    <source>
        <dbReference type="ARBA" id="ARBA00023002"/>
    </source>
</evidence>
<comment type="caution">
    <text evidence="8">The sequence shown here is derived from an EMBL/GenBank/DDBJ whole genome shotgun (WGS) entry which is preliminary data.</text>
</comment>
<keyword evidence="3" id="KW-0560">Oxidoreductase</keyword>
<dbReference type="PRINTS" id="PR00087">
    <property type="entry name" value="LIPOXYGENASE"/>
</dbReference>
<dbReference type="PROSITE" id="PS50095">
    <property type="entry name" value="PLAT"/>
    <property type="match status" value="1"/>
</dbReference>
<evidence type="ECO:0000256" key="2">
    <source>
        <dbReference type="ARBA" id="ARBA00022964"/>
    </source>
</evidence>
<dbReference type="Pfam" id="PF00305">
    <property type="entry name" value="Lipoxygenase"/>
    <property type="match status" value="1"/>
</dbReference>
<dbReference type="InterPro" id="IPR036226">
    <property type="entry name" value="LipOase_C_sf"/>
</dbReference>
<dbReference type="InterPro" id="IPR001024">
    <property type="entry name" value="PLAT/LH2_dom"/>
</dbReference>
<evidence type="ECO:0000256" key="5">
    <source>
        <dbReference type="PROSITE-ProRule" id="PRU00152"/>
    </source>
</evidence>
<proteinExistence type="predicted"/>
<dbReference type="InterPro" id="IPR020834">
    <property type="entry name" value="LipOase_CS"/>
</dbReference>
<dbReference type="GO" id="GO:0046872">
    <property type="term" value="F:metal ion binding"/>
    <property type="evidence" value="ECO:0007669"/>
    <property type="project" value="UniProtKB-KW"/>
</dbReference>
<feature type="domain" description="Lipoxygenase" evidence="7">
    <location>
        <begin position="74"/>
        <end position="583"/>
    </location>
</feature>
<dbReference type="EMBL" id="JAIZAY010000001">
    <property type="protein sequence ID" value="KAJ8048940.1"/>
    <property type="molecule type" value="Genomic_DNA"/>
</dbReference>
<keyword evidence="9" id="KW-1185">Reference proteome</keyword>
<evidence type="ECO:0000256" key="1">
    <source>
        <dbReference type="ARBA" id="ARBA00022723"/>
    </source>
</evidence>
<dbReference type="PANTHER" id="PTHR11771">
    <property type="entry name" value="LIPOXYGENASE"/>
    <property type="match status" value="1"/>
</dbReference>
<keyword evidence="2" id="KW-0223">Dioxygenase</keyword>
<dbReference type="GO" id="GO:0034440">
    <property type="term" value="P:lipid oxidation"/>
    <property type="evidence" value="ECO:0007669"/>
    <property type="project" value="InterPro"/>
</dbReference>
<dbReference type="AlphaFoldDB" id="A0A9Q1CPY9"/>
<dbReference type="SUPFAM" id="SSF49723">
    <property type="entry name" value="Lipase/lipooxygenase domain (PLAT/LH2 domain)"/>
    <property type="match status" value="1"/>
</dbReference>
<gene>
    <name evidence="8" type="ORF">HOLleu_01456</name>
</gene>
<evidence type="ECO:0000313" key="8">
    <source>
        <dbReference type="EMBL" id="KAJ8048940.1"/>
    </source>
</evidence>